<reference evidence="3" key="1">
    <citation type="submission" date="2016-02" db="EMBL/GenBank/DDBJ databases">
        <authorList>
            <person name="Holder M.E."/>
            <person name="Ajami N.J."/>
            <person name="Petrosino J.F."/>
        </authorList>
    </citation>
    <scope>NUCLEOTIDE SEQUENCE [LARGE SCALE GENOMIC DNA]</scope>
    <source>
        <strain evidence="3">CCUG 36733</strain>
    </source>
</reference>
<organism evidence="2 3">
    <name type="scientific">Actinomyces radicidentis</name>
    <dbReference type="NCBI Taxonomy" id="111015"/>
    <lineage>
        <taxon>Bacteria</taxon>
        <taxon>Bacillati</taxon>
        <taxon>Actinomycetota</taxon>
        <taxon>Actinomycetes</taxon>
        <taxon>Actinomycetales</taxon>
        <taxon>Actinomycetaceae</taxon>
        <taxon>Actinomyces</taxon>
    </lineage>
</organism>
<sequence>MRVGLHQGLDLGGDVGPLGVQGDELTRQVRQDHPGGVGACHHHGLGRQGVDDGASPGGVAAGAVGLELGVHARPPGLAQCGGGGPGDDDLKDGVVLEPWAQDLLQGGARSGCTRAPDAARGLVDLAGQVEAWSR</sequence>
<name>A0A0X8JD19_ACTRD</name>
<evidence type="ECO:0000313" key="3">
    <source>
        <dbReference type="Proteomes" id="UP000065220"/>
    </source>
</evidence>
<dbReference type="Proteomes" id="UP000065220">
    <property type="component" value="Chromosome"/>
</dbReference>
<evidence type="ECO:0000256" key="1">
    <source>
        <dbReference type="SAM" id="MobiDB-lite"/>
    </source>
</evidence>
<dbReference type="KEGG" id="ard:AXF14_02255"/>
<proteinExistence type="predicted"/>
<accession>A0A0X8JD19</accession>
<gene>
    <name evidence="2" type="ORF">AXF14_02255</name>
</gene>
<keyword evidence="3" id="KW-1185">Reference proteome</keyword>
<protein>
    <submittedName>
        <fullName evidence="2">Uncharacterized protein</fullName>
    </submittedName>
</protein>
<dbReference type="AlphaFoldDB" id="A0A0X8JD19"/>
<evidence type="ECO:0000313" key="2">
    <source>
        <dbReference type="EMBL" id="AMD86632.1"/>
    </source>
</evidence>
<dbReference type="EMBL" id="CP014228">
    <property type="protein sequence ID" value="AMD86632.1"/>
    <property type="molecule type" value="Genomic_DNA"/>
</dbReference>
<feature type="region of interest" description="Disordered" evidence="1">
    <location>
        <begin position="31"/>
        <end position="58"/>
    </location>
</feature>